<sequence>MLRYGVAIWAVTLAIAMSVPFAYSLLVAEPSVGKTLFLPGETTHGHYQIELKCSACHVAGGGVNNDSCRDCHQALKEYDTHPAKKFRDPTNAHRLEKIDARECVTCHREHEPHNTSEMGVTLPTNYCVYCHDEIAKSRPSHAKFEFNTCTASGCHNYHDNTALYEDFLFKHVGEPDVLDDPHVPPLTHDVDPAKRVSEPDAPQQVKFNETLASDWRETAHAASGVNCNGCHQQKLDDVQGPQWHDQVAIETCEKCHQNEHDGFVQGMHGMRLAVGLPPMTVGAARLPMKADAAHRQLSCVSCHDDHRFDTRYAAVDACLKCHDDQHSLAYKSSSHYELWLAEEAGAAAAGTGVSCATCHMPRVEKDRKVVVEHNQNATLQPSEGMVRTACMNCHGLQFSLDSLADPQQIPNCFATKPSVHVESLEMAKEWFEAKEREKEARKKK</sequence>
<keyword evidence="16" id="KW-1185">Reference proteome</keyword>
<dbReference type="Gene3D" id="1.10.1130.10">
    <property type="entry name" value="Flavocytochrome C3, Chain A"/>
    <property type="match status" value="1"/>
</dbReference>
<dbReference type="Proteomes" id="UP001139103">
    <property type="component" value="Unassembled WGS sequence"/>
</dbReference>
<proteinExistence type="inferred from homology"/>
<evidence type="ECO:0000256" key="6">
    <source>
        <dbReference type="ARBA" id="ARBA00022617"/>
    </source>
</evidence>
<evidence type="ECO:0000256" key="12">
    <source>
        <dbReference type="ARBA" id="ARBA00023004"/>
    </source>
</evidence>
<dbReference type="Pfam" id="PF02335">
    <property type="entry name" value="Cytochrom_C552"/>
    <property type="match status" value="1"/>
</dbReference>
<evidence type="ECO:0000256" key="1">
    <source>
        <dbReference type="ARBA" id="ARBA00001926"/>
    </source>
</evidence>
<evidence type="ECO:0000256" key="7">
    <source>
        <dbReference type="ARBA" id="ARBA00022723"/>
    </source>
</evidence>
<evidence type="ECO:0000256" key="8">
    <source>
        <dbReference type="ARBA" id="ARBA00022729"/>
    </source>
</evidence>
<organism evidence="15 16">
    <name type="scientific">Blastopirellula sediminis</name>
    <dbReference type="NCBI Taxonomy" id="2894196"/>
    <lineage>
        <taxon>Bacteria</taxon>
        <taxon>Pseudomonadati</taxon>
        <taxon>Planctomycetota</taxon>
        <taxon>Planctomycetia</taxon>
        <taxon>Pirellulales</taxon>
        <taxon>Pirellulaceae</taxon>
        <taxon>Blastopirellula</taxon>
    </lineage>
</organism>
<comment type="catalytic activity">
    <reaction evidence="13">
        <text>6 Fe(III)-[cytochrome c] + NH4(+) + 2 H2O = 6 Fe(II)-[cytochrome c] + nitrite + 8 H(+)</text>
        <dbReference type="Rhea" id="RHEA:13089"/>
        <dbReference type="Rhea" id="RHEA-COMP:10350"/>
        <dbReference type="Rhea" id="RHEA-COMP:14399"/>
        <dbReference type="ChEBI" id="CHEBI:15377"/>
        <dbReference type="ChEBI" id="CHEBI:15378"/>
        <dbReference type="ChEBI" id="CHEBI:16301"/>
        <dbReference type="ChEBI" id="CHEBI:28938"/>
        <dbReference type="ChEBI" id="CHEBI:29033"/>
        <dbReference type="ChEBI" id="CHEBI:29034"/>
        <dbReference type="EC" id="1.7.2.2"/>
    </reaction>
</comment>
<dbReference type="InterPro" id="IPR036280">
    <property type="entry name" value="Multihaem_cyt_sf"/>
</dbReference>
<dbReference type="GO" id="GO:0030288">
    <property type="term" value="C:outer membrane-bounded periplasmic space"/>
    <property type="evidence" value="ECO:0007669"/>
    <property type="project" value="TreeGrafter"/>
</dbReference>
<comment type="similarity">
    <text evidence="3">Belongs to the cytochrome c-552 family.</text>
</comment>
<dbReference type="RefSeq" id="WP_230223912.1">
    <property type="nucleotide sequence ID" value="NZ_JAJKFT010000010.1"/>
</dbReference>
<dbReference type="GO" id="GO:0020037">
    <property type="term" value="F:heme binding"/>
    <property type="evidence" value="ECO:0007669"/>
    <property type="project" value="TreeGrafter"/>
</dbReference>
<dbReference type="EC" id="1.7.2.2" evidence="4"/>
<dbReference type="SUPFAM" id="SSF48695">
    <property type="entry name" value="Multiheme cytochromes"/>
    <property type="match status" value="1"/>
</dbReference>
<dbReference type="AlphaFoldDB" id="A0A9X1SMF4"/>
<dbReference type="PANTHER" id="PTHR30633:SF0">
    <property type="entry name" value="CYTOCHROME C-552"/>
    <property type="match status" value="1"/>
</dbReference>
<evidence type="ECO:0000256" key="2">
    <source>
        <dbReference type="ARBA" id="ARBA00004196"/>
    </source>
</evidence>
<keyword evidence="7" id="KW-0479">Metal-binding</keyword>
<evidence type="ECO:0000313" key="16">
    <source>
        <dbReference type="Proteomes" id="UP001139103"/>
    </source>
</evidence>
<dbReference type="Pfam" id="PF14537">
    <property type="entry name" value="Cytochrom_c3_2"/>
    <property type="match status" value="1"/>
</dbReference>
<gene>
    <name evidence="15" type="ORF">LOC68_24750</name>
</gene>
<keyword evidence="9" id="KW-0106">Calcium</keyword>
<evidence type="ECO:0000256" key="3">
    <source>
        <dbReference type="ARBA" id="ARBA00009288"/>
    </source>
</evidence>
<reference evidence="15" key="1">
    <citation type="submission" date="2021-11" db="EMBL/GenBank/DDBJ databases">
        <title>Genome sequence.</title>
        <authorList>
            <person name="Sun Q."/>
        </authorList>
    </citation>
    <scope>NUCLEOTIDE SEQUENCE</scope>
    <source>
        <strain evidence="15">JC732</strain>
    </source>
</reference>
<evidence type="ECO:0000259" key="14">
    <source>
        <dbReference type="Pfam" id="PF14537"/>
    </source>
</evidence>
<evidence type="ECO:0000256" key="4">
    <source>
        <dbReference type="ARBA" id="ARBA00011887"/>
    </source>
</evidence>
<dbReference type="EMBL" id="JAJKFT010000010">
    <property type="protein sequence ID" value="MCC9631619.1"/>
    <property type="molecule type" value="Genomic_DNA"/>
</dbReference>
<evidence type="ECO:0000256" key="11">
    <source>
        <dbReference type="ARBA" id="ARBA00023002"/>
    </source>
</evidence>
<dbReference type="GO" id="GO:0019645">
    <property type="term" value="P:anaerobic electron transport chain"/>
    <property type="evidence" value="ECO:0007669"/>
    <property type="project" value="TreeGrafter"/>
</dbReference>
<keyword evidence="5" id="KW-0813">Transport</keyword>
<keyword evidence="8" id="KW-0732">Signal</keyword>
<evidence type="ECO:0000256" key="9">
    <source>
        <dbReference type="ARBA" id="ARBA00022837"/>
    </source>
</evidence>
<comment type="caution">
    <text evidence="15">The sequence shown here is derived from an EMBL/GenBank/DDBJ whole genome shotgun (WGS) entry which is preliminary data.</text>
</comment>
<comment type="cofactor">
    <cofactor evidence="1">
        <name>heme c</name>
        <dbReference type="ChEBI" id="CHEBI:61717"/>
    </cofactor>
</comment>
<keyword evidence="11" id="KW-0560">Oxidoreductase</keyword>
<keyword evidence="12" id="KW-0408">Iron</keyword>
<protein>
    <recommendedName>
        <fullName evidence="4">nitrite reductase (cytochrome; ammonia-forming)</fullName>
        <ecNumber evidence="4">1.7.2.2</ecNumber>
    </recommendedName>
</protein>
<feature type="domain" description="Tetrahaem cytochrome" evidence="14">
    <location>
        <begin position="46"/>
        <end position="132"/>
    </location>
</feature>
<accession>A0A9X1SMF4</accession>
<dbReference type="InterPro" id="IPR003321">
    <property type="entry name" value="Cyt_c552"/>
</dbReference>
<keyword evidence="10" id="KW-0249">Electron transport</keyword>
<evidence type="ECO:0000256" key="13">
    <source>
        <dbReference type="ARBA" id="ARBA00049131"/>
    </source>
</evidence>
<dbReference type="InterPro" id="IPR012286">
    <property type="entry name" value="Tetrahaem_cytochrome"/>
</dbReference>
<dbReference type="PANTHER" id="PTHR30633">
    <property type="entry name" value="CYTOCHROME C-552 RESPIRATORY NITRITE REDUCTASE"/>
    <property type="match status" value="1"/>
</dbReference>
<comment type="subcellular location">
    <subcellularLocation>
        <location evidence="2">Cell envelope</location>
    </subcellularLocation>
</comment>
<evidence type="ECO:0000313" key="15">
    <source>
        <dbReference type="EMBL" id="MCC9631619.1"/>
    </source>
</evidence>
<evidence type="ECO:0000256" key="5">
    <source>
        <dbReference type="ARBA" id="ARBA00022448"/>
    </source>
</evidence>
<keyword evidence="6" id="KW-0349">Heme</keyword>
<dbReference type="GO" id="GO:0046872">
    <property type="term" value="F:metal ion binding"/>
    <property type="evidence" value="ECO:0007669"/>
    <property type="project" value="UniProtKB-KW"/>
</dbReference>
<dbReference type="GO" id="GO:0042279">
    <property type="term" value="F:nitrite reductase (cytochrome, ammonia-forming) activity"/>
    <property type="evidence" value="ECO:0007669"/>
    <property type="project" value="UniProtKB-EC"/>
</dbReference>
<name>A0A9X1SMF4_9BACT</name>
<evidence type="ECO:0000256" key="10">
    <source>
        <dbReference type="ARBA" id="ARBA00022982"/>
    </source>
</evidence>
<dbReference type="Gene3D" id="3.90.10.10">
    <property type="entry name" value="Cytochrome C3"/>
    <property type="match status" value="2"/>
</dbReference>